<reference evidence="2" key="1">
    <citation type="submission" date="2022-10" db="EMBL/GenBank/DDBJ databases">
        <title>Culturing micro-colonial fungi from biological soil crusts in the Mojave desert and describing Neophaeococcomyces mojavensis, and introducing the new genera and species Taxawa tesnikishii.</title>
        <authorList>
            <person name="Kurbessoian T."/>
            <person name="Stajich J.E."/>
        </authorList>
    </citation>
    <scope>NUCLEOTIDE SEQUENCE</scope>
    <source>
        <strain evidence="2">TK_41</strain>
    </source>
</reference>
<protein>
    <submittedName>
        <fullName evidence="2">Uncharacterized protein</fullName>
    </submittedName>
</protein>
<dbReference type="Proteomes" id="UP001172673">
    <property type="component" value="Unassembled WGS sequence"/>
</dbReference>
<feature type="transmembrane region" description="Helical" evidence="1">
    <location>
        <begin position="32"/>
        <end position="52"/>
    </location>
</feature>
<feature type="transmembrane region" description="Helical" evidence="1">
    <location>
        <begin position="64"/>
        <end position="82"/>
    </location>
</feature>
<feature type="transmembrane region" description="Helical" evidence="1">
    <location>
        <begin position="94"/>
        <end position="115"/>
    </location>
</feature>
<sequence>MYPKIIFVNLIIHMAMMATLLPFSTVSLITGSLLRSTLITFFVIVLLNSVPYLRPVSQSPAMQVWIIVLIQIAFAQSTYGLLLNEIRDRNWAGFGVGFFTGSATATDVFGSLLAATARK</sequence>
<keyword evidence="3" id="KW-1185">Reference proteome</keyword>
<keyword evidence="1" id="KW-0812">Transmembrane</keyword>
<evidence type="ECO:0000313" key="2">
    <source>
        <dbReference type="EMBL" id="KAJ9604024.1"/>
    </source>
</evidence>
<comment type="caution">
    <text evidence="2">The sequence shown here is derived from an EMBL/GenBank/DDBJ whole genome shotgun (WGS) entry which is preliminary data.</text>
</comment>
<proteinExistence type="predicted"/>
<organism evidence="2 3">
    <name type="scientific">Cladophialophora chaetospira</name>
    <dbReference type="NCBI Taxonomy" id="386627"/>
    <lineage>
        <taxon>Eukaryota</taxon>
        <taxon>Fungi</taxon>
        <taxon>Dikarya</taxon>
        <taxon>Ascomycota</taxon>
        <taxon>Pezizomycotina</taxon>
        <taxon>Eurotiomycetes</taxon>
        <taxon>Chaetothyriomycetidae</taxon>
        <taxon>Chaetothyriales</taxon>
        <taxon>Herpotrichiellaceae</taxon>
        <taxon>Cladophialophora</taxon>
    </lineage>
</organism>
<dbReference type="AlphaFoldDB" id="A0AA39CD93"/>
<name>A0AA39CD93_9EURO</name>
<dbReference type="EMBL" id="JAPDRK010000020">
    <property type="protein sequence ID" value="KAJ9604024.1"/>
    <property type="molecule type" value="Genomic_DNA"/>
</dbReference>
<evidence type="ECO:0000313" key="3">
    <source>
        <dbReference type="Proteomes" id="UP001172673"/>
    </source>
</evidence>
<gene>
    <name evidence="2" type="ORF">H2200_011547</name>
</gene>
<feature type="transmembrane region" description="Helical" evidence="1">
    <location>
        <begin position="7"/>
        <end position="26"/>
    </location>
</feature>
<accession>A0AA39CD93</accession>
<evidence type="ECO:0000256" key="1">
    <source>
        <dbReference type="SAM" id="Phobius"/>
    </source>
</evidence>
<keyword evidence="1" id="KW-0472">Membrane</keyword>
<keyword evidence="1" id="KW-1133">Transmembrane helix</keyword>